<dbReference type="Proteomes" id="UP000228934">
    <property type="component" value="Unassembled WGS sequence"/>
</dbReference>
<dbReference type="AlphaFoldDB" id="A0A2G9NB15"/>
<proteinExistence type="predicted"/>
<reference evidence="2" key="1">
    <citation type="journal article" date="2017" name="Nat. Commun.">
        <title>The North American bullfrog draft genome provides insight into hormonal regulation of long noncoding RNA.</title>
        <authorList>
            <person name="Hammond S.A."/>
            <person name="Warren R.L."/>
            <person name="Vandervalk B.P."/>
            <person name="Kucuk E."/>
            <person name="Khan H."/>
            <person name="Gibb E.A."/>
            <person name="Pandoh P."/>
            <person name="Kirk H."/>
            <person name="Zhao Y."/>
            <person name="Jones M."/>
            <person name="Mungall A.J."/>
            <person name="Coope R."/>
            <person name="Pleasance S."/>
            <person name="Moore R.A."/>
            <person name="Holt R.A."/>
            <person name="Round J.M."/>
            <person name="Ohora S."/>
            <person name="Walle B.V."/>
            <person name="Veldhoen N."/>
            <person name="Helbing C.C."/>
            <person name="Birol I."/>
        </authorList>
    </citation>
    <scope>NUCLEOTIDE SEQUENCE [LARGE SCALE GENOMIC DNA]</scope>
</reference>
<gene>
    <name evidence="1" type="ORF">AB205_0213610</name>
</gene>
<keyword evidence="2" id="KW-1185">Reference proteome</keyword>
<dbReference type="EMBL" id="KV922902">
    <property type="protein sequence ID" value="PIN88289.1"/>
    <property type="molecule type" value="Genomic_DNA"/>
</dbReference>
<organism evidence="1 2">
    <name type="scientific">Aquarana catesbeiana</name>
    <name type="common">American bullfrog</name>
    <name type="synonym">Rana catesbeiana</name>
    <dbReference type="NCBI Taxonomy" id="8400"/>
    <lineage>
        <taxon>Eukaryota</taxon>
        <taxon>Metazoa</taxon>
        <taxon>Chordata</taxon>
        <taxon>Craniata</taxon>
        <taxon>Vertebrata</taxon>
        <taxon>Euteleostomi</taxon>
        <taxon>Amphibia</taxon>
        <taxon>Batrachia</taxon>
        <taxon>Anura</taxon>
        <taxon>Neobatrachia</taxon>
        <taxon>Ranoidea</taxon>
        <taxon>Ranidae</taxon>
        <taxon>Aquarana</taxon>
    </lineage>
</organism>
<dbReference type="EMBL" id="KV922902">
    <property type="protein sequence ID" value="PIN88288.1"/>
    <property type="molecule type" value="Genomic_DNA"/>
</dbReference>
<reference evidence="1" key="2">
    <citation type="submission" date="2017-08" db="EMBL/GenBank/DDBJ databases">
        <title>Assembly of the North American Bullfrog Genome.</title>
        <authorList>
            <person name="Warren R.L."/>
            <person name="Vandervalk B.P."/>
            <person name="Kucuk E."/>
            <person name="Birol I."/>
            <person name="Helbing C."/>
            <person name="Pandoh P."/>
            <person name="Behsaz B."/>
            <person name="Mohamadi H."/>
            <person name="Chu J."/>
            <person name="Jackman S."/>
            <person name="Hammond S.A."/>
            <person name="Veldhoen N."/>
            <person name="Kirk H."/>
            <person name="Zhao Y."/>
            <person name="Coope R."/>
            <person name="Pleasance S."/>
            <person name="Moore R."/>
            <person name="Holt R."/>
        </authorList>
    </citation>
    <scope>NUCLEOTIDE SEQUENCE</scope>
    <source>
        <strain evidence="1">Bruno</strain>
        <tissue evidence="1">Liver</tissue>
    </source>
</reference>
<protein>
    <submittedName>
        <fullName evidence="1">Uncharacterized protein</fullName>
    </submittedName>
</protein>
<sequence>MKVLPPSEAAMGQDVSVWRSGEKSQLFQGPIHVSTD</sequence>
<accession>A0A2G9NB15</accession>
<name>A0A2G9NB15_AQUCT</name>
<evidence type="ECO:0000313" key="2">
    <source>
        <dbReference type="Proteomes" id="UP000228934"/>
    </source>
</evidence>
<evidence type="ECO:0000313" key="1">
    <source>
        <dbReference type="EMBL" id="PIN88288.1"/>
    </source>
</evidence>